<dbReference type="InterPro" id="IPR012341">
    <property type="entry name" value="6hp_glycosidase-like_sf"/>
</dbReference>
<sequence>MYTNTTQYLRALASDLVHGCRRTAADGTVIYTPDGTASYDGLWLRDFSYMVEYAGFAIPDQDIVNCIRYAVRHRRADGWMPDRVTTDGLAVYAAGIAAAPVGEANLDNTPFLIFTVDSLSRRMDPEAFLPLFTEWEADLEQGLFLLPLEEHGLVYNDVQNPHSPYGFTDTIGKTGTLYMESLLYWRACRMMERMCKTYGIKNPDRFAKAAESVERSLSLLFDPAAGAFYAATKDCHQYDIWGMAYMLYIGFPCSADEKQAVLSFLEKNYDACVYRGQVRHLLKGQYWERLLIDVEPETYQNGAYWATASGWMIWCLAQQNPALAVRALEDVVSCFKTDGSFECINEDYEKLPLFVVSATNVCGGFERTISDFPEFGAGKID</sequence>
<dbReference type="AlphaFoldDB" id="A0AAE3AZM6"/>
<dbReference type="RefSeq" id="WP_308729055.1">
    <property type="nucleotide sequence ID" value="NZ_JAJEQF010000056.1"/>
</dbReference>
<evidence type="ECO:0000313" key="1">
    <source>
        <dbReference type="EMBL" id="MCC2169012.1"/>
    </source>
</evidence>
<dbReference type="Gene3D" id="1.50.10.10">
    <property type="match status" value="1"/>
</dbReference>
<dbReference type="Proteomes" id="UP001199355">
    <property type="component" value="Unassembled WGS sequence"/>
</dbReference>
<organism evidence="1 2">
    <name type="scientific">Gallintestinimicrobium propionicum</name>
    <dbReference type="NCBI Taxonomy" id="2981770"/>
    <lineage>
        <taxon>Bacteria</taxon>
        <taxon>Bacillati</taxon>
        <taxon>Bacillota</taxon>
        <taxon>Clostridia</taxon>
        <taxon>Lachnospirales</taxon>
        <taxon>Lachnospiraceae</taxon>
        <taxon>Gallintestinimicrobium</taxon>
    </lineage>
</organism>
<dbReference type="SUPFAM" id="SSF48208">
    <property type="entry name" value="Six-hairpin glycosidases"/>
    <property type="match status" value="1"/>
</dbReference>
<evidence type="ECO:0000313" key="2">
    <source>
        <dbReference type="Proteomes" id="UP001199355"/>
    </source>
</evidence>
<dbReference type="EMBL" id="JAJEQF010000056">
    <property type="protein sequence ID" value="MCC2169012.1"/>
    <property type="molecule type" value="Genomic_DNA"/>
</dbReference>
<dbReference type="GO" id="GO:0005975">
    <property type="term" value="P:carbohydrate metabolic process"/>
    <property type="evidence" value="ECO:0007669"/>
    <property type="project" value="InterPro"/>
</dbReference>
<name>A0AAE3AZM6_9FIRM</name>
<protein>
    <submittedName>
        <fullName evidence="1">Uncharacterized protein</fullName>
    </submittedName>
</protein>
<dbReference type="InterPro" id="IPR008928">
    <property type="entry name" value="6-hairpin_glycosidase_sf"/>
</dbReference>
<proteinExistence type="predicted"/>
<gene>
    <name evidence="1" type="ORF">LKD45_15200</name>
</gene>
<reference evidence="1 2" key="1">
    <citation type="submission" date="2021-10" db="EMBL/GenBank/DDBJ databases">
        <title>Anaerobic single-cell dispensing facilitates the cultivation of human gut bacteria.</title>
        <authorList>
            <person name="Afrizal A."/>
        </authorList>
    </citation>
    <scope>NUCLEOTIDE SEQUENCE [LARGE SCALE GENOMIC DNA]</scope>
    <source>
        <strain evidence="1 2">CLA-AA-H244</strain>
    </source>
</reference>
<comment type="caution">
    <text evidence="1">The sequence shown here is derived from an EMBL/GenBank/DDBJ whole genome shotgun (WGS) entry which is preliminary data.</text>
</comment>
<keyword evidence="2" id="KW-1185">Reference proteome</keyword>
<accession>A0AAE3AZM6</accession>